<comment type="caution">
    <text evidence="1">The sequence shown here is derived from an EMBL/GenBank/DDBJ whole genome shotgun (WGS) entry which is preliminary data.</text>
</comment>
<dbReference type="Proteomes" id="UP001202180">
    <property type="component" value="Unassembled WGS sequence"/>
</dbReference>
<proteinExistence type="predicted"/>
<dbReference type="EMBL" id="JALPRF010000003">
    <property type="protein sequence ID" value="MCK8494370.1"/>
    <property type="molecule type" value="Genomic_DNA"/>
</dbReference>
<name>A0ABT0HQB3_9BACT</name>
<dbReference type="InterPro" id="IPR021607">
    <property type="entry name" value="DUF3224"/>
</dbReference>
<dbReference type="Gene3D" id="2.40.350.10">
    <property type="entry name" value="SO1590-like"/>
    <property type="match status" value="1"/>
</dbReference>
<keyword evidence="2" id="KW-1185">Reference proteome</keyword>
<dbReference type="RefSeq" id="WP_248478908.1">
    <property type="nucleotide sequence ID" value="NZ_JALPRF010000003.1"/>
</dbReference>
<accession>A0ABT0HQB3</accession>
<protein>
    <submittedName>
        <fullName evidence="1">DUF3224 domain-containing protein</fullName>
    </submittedName>
</protein>
<reference evidence="1 2" key="1">
    <citation type="submission" date="2022-04" db="EMBL/GenBank/DDBJ databases">
        <title>Spirosoma sp. strain RP8 genome sequencing and assembly.</title>
        <authorList>
            <person name="Jung Y."/>
        </authorList>
    </citation>
    <scope>NUCLEOTIDE SEQUENCE [LARGE SCALE GENOMIC DNA]</scope>
    <source>
        <strain evidence="1 2">RP8</strain>
    </source>
</reference>
<dbReference type="Pfam" id="PF11528">
    <property type="entry name" value="DUF3224"/>
    <property type="match status" value="1"/>
</dbReference>
<evidence type="ECO:0000313" key="2">
    <source>
        <dbReference type="Proteomes" id="UP001202180"/>
    </source>
</evidence>
<evidence type="ECO:0000313" key="1">
    <source>
        <dbReference type="EMBL" id="MCK8494370.1"/>
    </source>
</evidence>
<sequence>MKATAQRTYQYRKEESYDELAGAPTLTQTWVRNRFEGDIEGESWEEYLVMYRTDNSYAFVLLERVIGKLGNRSGSFVVQGRGTSEDGTVRAELTILPGSGTGDLAGLRGHGYLITPSGQSSTVTFDYDLDSPAVKQQLR</sequence>
<dbReference type="InterPro" id="IPR023159">
    <property type="entry name" value="SO1590-like_sf"/>
</dbReference>
<dbReference type="SUPFAM" id="SSF159238">
    <property type="entry name" value="SO1590-like"/>
    <property type="match status" value="1"/>
</dbReference>
<organism evidence="1 2">
    <name type="scientific">Spirosoma liriopis</name>
    <dbReference type="NCBI Taxonomy" id="2937440"/>
    <lineage>
        <taxon>Bacteria</taxon>
        <taxon>Pseudomonadati</taxon>
        <taxon>Bacteroidota</taxon>
        <taxon>Cytophagia</taxon>
        <taxon>Cytophagales</taxon>
        <taxon>Cytophagaceae</taxon>
        <taxon>Spirosoma</taxon>
    </lineage>
</organism>
<gene>
    <name evidence="1" type="ORF">M0L20_21055</name>
</gene>